<dbReference type="GO" id="GO:0008270">
    <property type="term" value="F:zinc ion binding"/>
    <property type="evidence" value="ECO:0007669"/>
    <property type="project" value="UniProtKB-KW"/>
</dbReference>
<dbReference type="PANTHER" id="PTHR15835:SF6">
    <property type="entry name" value="ZINC FINGER C3HC-TYPE PROTEIN 1"/>
    <property type="match status" value="1"/>
</dbReference>
<protein>
    <recommendedName>
        <fullName evidence="11">C3HC-type domain-containing protein</fullName>
    </recommendedName>
</protein>
<feature type="region of interest" description="Disordered" evidence="6">
    <location>
        <begin position="23"/>
        <end position="45"/>
    </location>
</feature>
<sequence length="404" mass="44970">MTLEVDSDLKDAFRLLYAAQDDDWASSDDEPESPAEDAQLEHSPETLYSARITRKRLMSTLDSLFSSGPGTKKQRIYNPPSPAIPSFIPSTQAIPDLPSPSTYAPFSPLALLSRLHTFQPFSYSPAHPAALSPVKAALHGWVNEGREGFECEECKVKWGLGGLGDIKEEGIRGEVVCRLKKGFESRHGSSCPWRINRSPDDLYYKLRHLTHPPITSSLSPLAYRLSSERPALPTIKTSSPIPDSQTKHLISLLSAHSGKEHDVEESAAVMALFGWYPYHPNEPSIRVVLENEVKETELVACRLCHRHIGLWHFKSPSPSPSHSSFSTPIPPPPSSTPSKSLDVLDEHLTWCPIRHQPWEASPWWEKTALLGGGDEGSKARMKEGDVKGLLRVSAKLEKKKWRKV</sequence>
<dbReference type="Pfam" id="PF07967">
    <property type="entry name" value="zf-C3HC"/>
    <property type="match status" value="1"/>
</dbReference>
<dbReference type="AlphaFoldDB" id="A0A5D3ANM2"/>
<feature type="domain" description="C3HC-type" evidence="7">
    <location>
        <begin position="105"/>
        <end position="226"/>
    </location>
</feature>
<keyword evidence="5" id="KW-0539">Nucleus</keyword>
<evidence type="ECO:0000256" key="3">
    <source>
        <dbReference type="ARBA" id="ARBA00022771"/>
    </source>
</evidence>
<keyword evidence="4" id="KW-0862">Zinc</keyword>
<comment type="caution">
    <text evidence="9">The sequence shown here is derived from an EMBL/GenBank/DDBJ whole genome shotgun (WGS) entry which is preliminary data.</text>
</comment>
<evidence type="ECO:0000256" key="1">
    <source>
        <dbReference type="ARBA" id="ARBA00004123"/>
    </source>
</evidence>
<proteinExistence type="predicted"/>
<keyword evidence="2" id="KW-0479">Metal-binding</keyword>
<evidence type="ECO:0000259" key="7">
    <source>
        <dbReference type="Pfam" id="PF07967"/>
    </source>
</evidence>
<keyword evidence="3" id="KW-0863">Zinc-finger</keyword>
<gene>
    <name evidence="9" type="ORF">B9479_006355</name>
</gene>
<evidence type="ECO:0000256" key="5">
    <source>
        <dbReference type="ARBA" id="ARBA00023242"/>
    </source>
</evidence>
<keyword evidence="10" id="KW-1185">Reference proteome</keyword>
<dbReference type="Pfam" id="PF08600">
    <property type="entry name" value="NuBaID_C"/>
    <property type="match status" value="1"/>
</dbReference>
<reference evidence="9 10" key="1">
    <citation type="submission" date="2017-05" db="EMBL/GenBank/DDBJ databases">
        <title>The Genome Sequence of Tsuchiyaea wingfieldii DSM 27421.</title>
        <authorList>
            <person name="Cuomo C."/>
            <person name="Passer A."/>
            <person name="Billmyre B."/>
            <person name="Heitman J."/>
        </authorList>
    </citation>
    <scope>NUCLEOTIDE SEQUENCE [LARGE SCALE GENOMIC DNA]</scope>
    <source>
        <strain evidence="9 10">DSM 27421</strain>
    </source>
</reference>
<dbReference type="InterPro" id="IPR012935">
    <property type="entry name" value="NuBaID_N"/>
</dbReference>
<evidence type="ECO:0000313" key="10">
    <source>
        <dbReference type="Proteomes" id="UP000322245"/>
    </source>
</evidence>
<dbReference type="EMBL" id="NIDF01000105">
    <property type="protein sequence ID" value="TYJ53025.1"/>
    <property type="molecule type" value="Genomic_DNA"/>
</dbReference>
<evidence type="ECO:0008006" key="11">
    <source>
        <dbReference type="Google" id="ProtNLM"/>
    </source>
</evidence>
<accession>A0A5D3ANM2</accession>
<feature type="compositionally biased region" description="Acidic residues" evidence="6">
    <location>
        <begin position="23"/>
        <end position="35"/>
    </location>
</feature>
<evidence type="ECO:0000259" key="8">
    <source>
        <dbReference type="Pfam" id="PF08600"/>
    </source>
</evidence>
<evidence type="ECO:0000256" key="4">
    <source>
        <dbReference type="ARBA" id="ARBA00022833"/>
    </source>
</evidence>
<dbReference type="InterPro" id="IPR013909">
    <property type="entry name" value="NuBaID_C"/>
</dbReference>
<dbReference type="GO" id="GO:0005634">
    <property type="term" value="C:nucleus"/>
    <property type="evidence" value="ECO:0007669"/>
    <property type="project" value="UniProtKB-SubCell"/>
</dbReference>
<feature type="domain" description="NuBaID C-terminal" evidence="8">
    <location>
        <begin position="267"/>
        <end position="395"/>
    </location>
</feature>
<name>A0A5D3ANM2_9TREE</name>
<evidence type="ECO:0000256" key="6">
    <source>
        <dbReference type="SAM" id="MobiDB-lite"/>
    </source>
</evidence>
<organism evidence="9 10">
    <name type="scientific">Cryptococcus floricola</name>
    <dbReference type="NCBI Taxonomy" id="2591691"/>
    <lineage>
        <taxon>Eukaryota</taxon>
        <taxon>Fungi</taxon>
        <taxon>Dikarya</taxon>
        <taxon>Basidiomycota</taxon>
        <taxon>Agaricomycotina</taxon>
        <taxon>Tremellomycetes</taxon>
        <taxon>Tremellales</taxon>
        <taxon>Cryptococcaceae</taxon>
        <taxon>Cryptococcus</taxon>
    </lineage>
</organism>
<comment type="subcellular location">
    <subcellularLocation>
        <location evidence="1">Nucleus</location>
    </subcellularLocation>
</comment>
<dbReference type="Proteomes" id="UP000322245">
    <property type="component" value="Unassembled WGS sequence"/>
</dbReference>
<evidence type="ECO:0000256" key="2">
    <source>
        <dbReference type="ARBA" id="ARBA00022723"/>
    </source>
</evidence>
<dbReference type="PANTHER" id="PTHR15835">
    <property type="entry name" value="NUCLEAR-INTERACTING PARTNER OF ALK"/>
    <property type="match status" value="1"/>
</dbReference>
<evidence type="ECO:0000313" key="9">
    <source>
        <dbReference type="EMBL" id="TYJ53025.1"/>
    </source>
</evidence>